<keyword evidence="1" id="KW-0175">Coiled coil</keyword>
<evidence type="ECO:0000259" key="2">
    <source>
        <dbReference type="Pfam" id="PF02591"/>
    </source>
</evidence>
<reference evidence="4" key="1">
    <citation type="submission" date="2010-05" db="EMBL/GenBank/DDBJ databases">
        <title>The draft genome of Desulfonatronospira thiodismutans ASO3-1.</title>
        <authorList>
            <consortium name="US DOE Joint Genome Institute (JGI-PGF)"/>
            <person name="Lucas S."/>
            <person name="Copeland A."/>
            <person name="Lapidus A."/>
            <person name="Cheng J.-F."/>
            <person name="Bruce D."/>
            <person name="Goodwin L."/>
            <person name="Pitluck S."/>
            <person name="Chertkov O."/>
            <person name="Brettin T."/>
            <person name="Detter J.C."/>
            <person name="Han C."/>
            <person name="Land M.L."/>
            <person name="Hauser L."/>
            <person name="Kyrpides N."/>
            <person name="Mikhailova N."/>
            <person name="Muyzer G."/>
            <person name="Woyke T."/>
        </authorList>
    </citation>
    <scope>NUCLEOTIDE SEQUENCE [LARGE SCALE GENOMIC DNA]</scope>
    <source>
        <strain evidence="4">ASO3-1</strain>
    </source>
</reference>
<dbReference type="PANTHER" id="PTHR39082:SF1">
    <property type="entry name" value="SCAVENGER RECEPTOR CLASS A MEMBER 3"/>
    <property type="match status" value="1"/>
</dbReference>
<feature type="domain" description="C4-type zinc ribbon" evidence="2">
    <location>
        <begin position="201"/>
        <end position="232"/>
    </location>
</feature>
<dbReference type="InterPro" id="IPR052376">
    <property type="entry name" value="Oxidative_Scav/Glycosyltrans"/>
</dbReference>
<evidence type="ECO:0000256" key="1">
    <source>
        <dbReference type="SAM" id="Coils"/>
    </source>
</evidence>
<feature type="domain" description="CT398-like coiled coil hairpin" evidence="3">
    <location>
        <begin position="14"/>
        <end position="186"/>
    </location>
</feature>
<sequence>MSKYIEQIKKLVSLQEIDTELIQLKNRMEEAPRHLENLQNELKNLEEQKYHIEERVKLLSEQKKKLQSDIDQDGDKIKKSKNKLMMVSNTKEYHAMMREMDNLEKLNRFREEELNNLLEDLQAQQAKKEELNNQFQSLQDELATTQATLDSELQQIQERIQELENDREKACADVPVPILSRYNFIKDRLHNPVIVSVRQSVCTGCFISIPPQSFVEIQKGEQILSCPNCQRLIYWEEHYSGNPQ</sequence>
<dbReference type="OrthoDB" id="9795058at2"/>
<dbReference type="InterPro" id="IPR003743">
    <property type="entry name" value="Zf-RING_7"/>
</dbReference>
<evidence type="ECO:0000313" key="5">
    <source>
        <dbReference type="Proteomes" id="UP000005496"/>
    </source>
</evidence>
<evidence type="ECO:0000259" key="3">
    <source>
        <dbReference type="Pfam" id="PF24481"/>
    </source>
</evidence>
<name>D6SMF0_9BACT</name>
<dbReference type="EMBL" id="ACJN02000001">
    <property type="protein sequence ID" value="EFI35861.1"/>
    <property type="molecule type" value="Genomic_DNA"/>
</dbReference>
<dbReference type="Pfam" id="PF24481">
    <property type="entry name" value="CT398_CC"/>
    <property type="match status" value="1"/>
</dbReference>
<feature type="coiled-coil region" evidence="1">
    <location>
        <begin position="93"/>
        <end position="173"/>
    </location>
</feature>
<dbReference type="Gene3D" id="1.10.287.1490">
    <property type="match status" value="1"/>
</dbReference>
<comment type="caution">
    <text evidence="4">The sequence shown here is derived from an EMBL/GenBank/DDBJ whole genome shotgun (WGS) entry which is preliminary data.</text>
</comment>
<gene>
    <name evidence="4" type="ORF">Dthio_PD3300</name>
</gene>
<dbReference type="eggNOG" id="COG1579">
    <property type="taxonomic scope" value="Bacteria"/>
</dbReference>
<accession>D6SMF0</accession>
<keyword evidence="5" id="KW-1185">Reference proteome</keyword>
<organism evidence="4 5">
    <name type="scientific">Desulfonatronospira thiodismutans ASO3-1</name>
    <dbReference type="NCBI Taxonomy" id="555779"/>
    <lineage>
        <taxon>Bacteria</taxon>
        <taxon>Pseudomonadati</taxon>
        <taxon>Thermodesulfobacteriota</taxon>
        <taxon>Desulfovibrionia</taxon>
        <taxon>Desulfovibrionales</taxon>
        <taxon>Desulfonatronovibrionaceae</taxon>
        <taxon>Desulfonatronospira</taxon>
    </lineage>
</organism>
<evidence type="ECO:0000313" key="4">
    <source>
        <dbReference type="EMBL" id="EFI35861.1"/>
    </source>
</evidence>
<proteinExistence type="predicted"/>
<dbReference type="RefSeq" id="WP_008868990.1">
    <property type="nucleotide sequence ID" value="NZ_ACJN02000001.1"/>
</dbReference>
<dbReference type="Proteomes" id="UP000005496">
    <property type="component" value="Unassembled WGS sequence"/>
</dbReference>
<dbReference type="Pfam" id="PF02591">
    <property type="entry name" value="Zn_ribbon_9"/>
    <property type="match status" value="1"/>
</dbReference>
<protein>
    <submittedName>
        <fullName evidence="4">Uncharacterized protein</fullName>
    </submittedName>
</protein>
<feature type="coiled-coil region" evidence="1">
    <location>
        <begin position="21"/>
        <end position="62"/>
    </location>
</feature>
<dbReference type="InterPro" id="IPR056003">
    <property type="entry name" value="CT398_CC_hairpin"/>
</dbReference>
<dbReference type="PANTHER" id="PTHR39082">
    <property type="entry name" value="PHOSPHOLIPASE C-BETA-2-RELATED"/>
    <property type="match status" value="1"/>
</dbReference>
<dbReference type="AlphaFoldDB" id="D6SMF0"/>